<evidence type="ECO:0000256" key="3">
    <source>
        <dbReference type="ARBA" id="ARBA00015262"/>
    </source>
</evidence>
<dbReference type="RefSeq" id="WP_176233051.1">
    <property type="nucleotide sequence ID" value="NZ_BLRY01000009.1"/>
</dbReference>
<dbReference type="Gene3D" id="3.40.980.10">
    <property type="entry name" value="MoaB/Mog-like domain"/>
    <property type="match status" value="1"/>
</dbReference>
<feature type="domain" description="MoaB/Mog" evidence="6">
    <location>
        <begin position="6"/>
        <end position="150"/>
    </location>
</feature>
<dbReference type="InterPro" id="IPR001453">
    <property type="entry name" value="MoaB/Mog_dom"/>
</dbReference>
<accession>A0A6V8P2Z7</accession>
<evidence type="ECO:0000256" key="2">
    <source>
        <dbReference type="ARBA" id="ARBA00006112"/>
    </source>
</evidence>
<comment type="pathway">
    <text evidence="1 5">Cofactor biosynthesis; molybdopterin biosynthesis.</text>
</comment>
<dbReference type="NCBIfam" id="NF006932">
    <property type="entry name" value="PRK09417.1"/>
    <property type="match status" value="1"/>
</dbReference>
<protein>
    <recommendedName>
        <fullName evidence="3 5">Molybdenum cofactor biosynthesis protein B</fullName>
    </recommendedName>
</protein>
<dbReference type="InterPro" id="IPR051920">
    <property type="entry name" value="MPT_Adenylyltrnsfr/MoaC-Rel"/>
</dbReference>
<evidence type="ECO:0000256" key="1">
    <source>
        <dbReference type="ARBA" id="ARBA00005046"/>
    </source>
</evidence>
<gene>
    <name evidence="7" type="ORF">HKBW3S33_00338</name>
</gene>
<keyword evidence="8" id="KW-1185">Reference proteome</keyword>
<dbReference type="AlphaFoldDB" id="A0A6V8P2Z7"/>
<evidence type="ECO:0000313" key="7">
    <source>
        <dbReference type="EMBL" id="GFP26925.1"/>
    </source>
</evidence>
<evidence type="ECO:0000313" key="8">
    <source>
        <dbReference type="Proteomes" id="UP000591948"/>
    </source>
</evidence>
<dbReference type="PANTHER" id="PTHR43764">
    <property type="entry name" value="MOLYBDENUM COFACTOR BIOSYNTHESIS"/>
    <property type="match status" value="1"/>
</dbReference>
<keyword evidence="4 5" id="KW-0501">Molybdenum cofactor biosynthesis</keyword>
<dbReference type="GO" id="GO:0006777">
    <property type="term" value="P:Mo-molybdopterin cofactor biosynthetic process"/>
    <property type="evidence" value="ECO:0007669"/>
    <property type="project" value="UniProtKB-UniRule"/>
</dbReference>
<name>A0A6V8P2Z7_9ACTN</name>
<dbReference type="PIRSF" id="PIRSF006443">
    <property type="entry name" value="MoaB"/>
    <property type="match status" value="1"/>
</dbReference>
<sequence>MGRKFAILTISDRSSRGEREDLSGKVIEETMSSLGFSLHSYLIVPDEKDQIVDSLIRLCDSGEVDLILTTGGTGLSPRDITPEATLAVIERQAPGFAEIMRHQSFKITPHAMLSRAVSGLRGKTLIINLPGSPRAVKECLEVILPALPHGLDLLQGTVVDG</sequence>
<comment type="caution">
    <text evidence="7">The sequence shown here is derived from an EMBL/GenBank/DDBJ whole genome shotgun (WGS) entry which is preliminary data.</text>
</comment>
<dbReference type="UniPathway" id="UPA00344"/>
<dbReference type="PANTHER" id="PTHR43764:SF1">
    <property type="entry name" value="MOLYBDOPTERIN MOLYBDOTRANSFERASE"/>
    <property type="match status" value="1"/>
</dbReference>
<dbReference type="InterPro" id="IPR008284">
    <property type="entry name" value="MoCF_biosynth_CS"/>
</dbReference>
<dbReference type="InterPro" id="IPR012245">
    <property type="entry name" value="MoaB"/>
</dbReference>
<reference evidence="7 8" key="1">
    <citation type="journal article" date="2020" name="Front. Microbiol.">
        <title>Single-cell genomics of novel Actinobacteria with the Wood-Ljungdahl pathway discovered in a serpentinizing system.</title>
        <authorList>
            <person name="Merino N."/>
            <person name="Kawai M."/>
            <person name="Boyd E.S."/>
            <person name="Colman D.R."/>
            <person name="McGlynn S.E."/>
            <person name="Nealson K.H."/>
            <person name="Kurokawa K."/>
            <person name="Hongoh Y."/>
        </authorList>
    </citation>
    <scope>NUCLEOTIDE SEQUENCE [LARGE SCALE GENOMIC DNA]</scope>
    <source>
        <strain evidence="7 8">S33</strain>
    </source>
</reference>
<dbReference type="CDD" id="cd00886">
    <property type="entry name" value="MogA_MoaB"/>
    <property type="match status" value="1"/>
</dbReference>
<dbReference type="InterPro" id="IPR036425">
    <property type="entry name" value="MoaB/Mog-like_dom_sf"/>
</dbReference>
<dbReference type="SMART" id="SM00852">
    <property type="entry name" value="MoCF_biosynth"/>
    <property type="match status" value="1"/>
</dbReference>
<dbReference type="Proteomes" id="UP000591948">
    <property type="component" value="Unassembled WGS sequence"/>
</dbReference>
<evidence type="ECO:0000256" key="5">
    <source>
        <dbReference type="PIRNR" id="PIRNR006443"/>
    </source>
</evidence>
<comment type="similarity">
    <text evidence="2 5">Belongs to the MoaB/Mog family.</text>
</comment>
<proteinExistence type="inferred from homology"/>
<dbReference type="EMBL" id="BLRY01000009">
    <property type="protein sequence ID" value="GFP26925.1"/>
    <property type="molecule type" value="Genomic_DNA"/>
</dbReference>
<organism evidence="7 8">
    <name type="scientific">Candidatus Hakubella thermalkaliphila</name>
    <dbReference type="NCBI Taxonomy" id="2754717"/>
    <lineage>
        <taxon>Bacteria</taxon>
        <taxon>Bacillati</taxon>
        <taxon>Actinomycetota</taxon>
        <taxon>Actinomycetota incertae sedis</taxon>
        <taxon>Candidatus Hakubellales</taxon>
        <taxon>Candidatus Hakubellaceae</taxon>
        <taxon>Candidatus Hakubella</taxon>
    </lineage>
</organism>
<comment type="function">
    <text evidence="5">May be involved in the biosynthesis of molybdopterin.</text>
</comment>
<dbReference type="Pfam" id="PF00994">
    <property type="entry name" value="MoCF_biosynth"/>
    <property type="match status" value="1"/>
</dbReference>
<dbReference type="PROSITE" id="PS01078">
    <property type="entry name" value="MOCF_BIOSYNTHESIS_1"/>
    <property type="match status" value="1"/>
</dbReference>
<dbReference type="SUPFAM" id="SSF53218">
    <property type="entry name" value="Molybdenum cofactor biosynthesis proteins"/>
    <property type="match status" value="1"/>
</dbReference>
<evidence type="ECO:0000259" key="6">
    <source>
        <dbReference type="SMART" id="SM00852"/>
    </source>
</evidence>
<dbReference type="NCBIfam" id="TIGR00177">
    <property type="entry name" value="molyb_syn"/>
    <property type="match status" value="1"/>
</dbReference>
<evidence type="ECO:0000256" key="4">
    <source>
        <dbReference type="ARBA" id="ARBA00023150"/>
    </source>
</evidence>